<proteinExistence type="predicted"/>
<organism evidence="2 3">
    <name type="scientific">Rhizobium mongolense subsp. loessense</name>
    <dbReference type="NCBI Taxonomy" id="158890"/>
    <lineage>
        <taxon>Bacteria</taxon>
        <taxon>Pseudomonadati</taxon>
        <taxon>Pseudomonadota</taxon>
        <taxon>Alphaproteobacteria</taxon>
        <taxon>Hyphomicrobiales</taxon>
        <taxon>Rhizobiaceae</taxon>
        <taxon>Rhizobium/Agrobacterium group</taxon>
        <taxon>Rhizobium</taxon>
    </lineage>
</organism>
<protein>
    <submittedName>
        <fullName evidence="2">Uncharacterized protein</fullName>
    </submittedName>
</protein>
<accession>A0A1G4RDX9</accession>
<feature type="compositionally biased region" description="Basic and acidic residues" evidence="1">
    <location>
        <begin position="14"/>
        <end position="26"/>
    </location>
</feature>
<name>A0A1G4RDX9_9HYPH</name>
<sequence>MEPVQKQFSSFEWDENKQQADIHETWNRLSKGSGRKERTESGKKF</sequence>
<dbReference type="EMBL" id="FMTM01000003">
    <property type="protein sequence ID" value="SCW54409.1"/>
    <property type="molecule type" value="Genomic_DNA"/>
</dbReference>
<feature type="compositionally biased region" description="Polar residues" evidence="1">
    <location>
        <begin position="1"/>
        <end position="10"/>
    </location>
</feature>
<evidence type="ECO:0000256" key="1">
    <source>
        <dbReference type="SAM" id="MobiDB-lite"/>
    </source>
</evidence>
<evidence type="ECO:0000313" key="2">
    <source>
        <dbReference type="EMBL" id="SCW54409.1"/>
    </source>
</evidence>
<evidence type="ECO:0000313" key="3">
    <source>
        <dbReference type="Proteomes" id="UP000199542"/>
    </source>
</evidence>
<feature type="region of interest" description="Disordered" evidence="1">
    <location>
        <begin position="1"/>
        <end position="45"/>
    </location>
</feature>
<dbReference type="Proteomes" id="UP000199542">
    <property type="component" value="Unassembled WGS sequence"/>
</dbReference>
<feature type="compositionally biased region" description="Basic and acidic residues" evidence="1">
    <location>
        <begin position="34"/>
        <end position="45"/>
    </location>
</feature>
<gene>
    <name evidence="2" type="ORF">SAMN02927900_02447</name>
</gene>
<dbReference type="AlphaFoldDB" id="A0A1G4RDX9"/>
<reference evidence="2 3" key="1">
    <citation type="submission" date="2016-10" db="EMBL/GenBank/DDBJ databases">
        <authorList>
            <person name="de Groot N.N."/>
        </authorList>
    </citation>
    <scope>NUCLEOTIDE SEQUENCE [LARGE SCALE GENOMIC DNA]</scope>
    <source>
        <strain evidence="2 3">CGMCC 1.3401</strain>
    </source>
</reference>